<feature type="region of interest" description="Disordered" evidence="1">
    <location>
        <begin position="17"/>
        <end position="68"/>
    </location>
</feature>
<dbReference type="RefSeq" id="WP_014641498.1">
    <property type="nucleotide sequence ID" value="NC_017668.1"/>
</dbReference>
<keyword evidence="3" id="KW-1185">Reference proteome</keyword>
<proteinExistence type="predicted"/>
<accession>I0JHH2</accession>
<dbReference type="PATRIC" id="fig|866895.3.peg.214"/>
<dbReference type="Pfam" id="PF14275">
    <property type="entry name" value="DUF4362"/>
    <property type="match status" value="1"/>
</dbReference>
<dbReference type="eggNOG" id="ENOG5033BYZ">
    <property type="taxonomic scope" value="Bacteria"/>
</dbReference>
<feature type="compositionally biased region" description="Basic and acidic residues" evidence="1">
    <location>
        <begin position="43"/>
        <end position="68"/>
    </location>
</feature>
<evidence type="ECO:0000256" key="1">
    <source>
        <dbReference type="SAM" id="MobiDB-lite"/>
    </source>
</evidence>
<dbReference type="KEGG" id="hhd:HBHAL_1212"/>
<gene>
    <name evidence="2" type="ordered locus">HBHAL_1212</name>
</gene>
<organism evidence="2 3">
    <name type="scientific">Halobacillus halophilus (strain ATCC 35676 / DSM 2266 / JCM 20832 / KCTC 3685 / LMG 17431 / NBRC 102448 / NCIMB 2269)</name>
    <name type="common">Sporosarcina halophila</name>
    <dbReference type="NCBI Taxonomy" id="866895"/>
    <lineage>
        <taxon>Bacteria</taxon>
        <taxon>Bacillati</taxon>
        <taxon>Bacillota</taxon>
        <taxon>Bacilli</taxon>
        <taxon>Bacillales</taxon>
        <taxon>Bacillaceae</taxon>
        <taxon>Halobacillus</taxon>
    </lineage>
</organism>
<name>I0JHH2_HALH3</name>
<sequence>MKIWKILLLALLLTGCGESTEEETDQSKKEQENSTMEQEDQEPDSKEEKGTEDSADMNKEEPEDKAVEKQVEIIEELDAFIQNVQQGTVDEVHIVRRTTEGDPIFIDLSFNGEDINYKHDNRRDKLGNGQITTKTCQSIDKEEQEGTLAYQLTCGHERSVEIYQTDYNEY</sequence>
<dbReference type="EMBL" id="HE717023">
    <property type="protein sequence ID" value="CCG43590.1"/>
    <property type="molecule type" value="Genomic_DNA"/>
</dbReference>
<protein>
    <recommendedName>
        <fullName evidence="4">DUF4362 domain-containing protein</fullName>
    </recommendedName>
</protein>
<dbReference type="Proteomes" id="UP000007397">
    <property type="component" value="Chromosome"/>
</dbReference>
<dbReference type="AlphaFoldDB" id="I0JHH2"/>
<dbReference type="STRING" id="866895.HBHAL_1212"/>
<evidence type="ECO:0000313" key="3">
    <source>
        <dbReference type="Proteomes" id="UP000007397"/>
    </source>
</evidence>
<reference evidence="2 3" key="1">
    <citation type="journal article" date="2013" name="Environ. Microbiol.">
        <title>Chloride and organic osmolytes: a hybrid strategy to cope with elevated salinities by the moderately halophilic, chloride-dependent bacterium Halobacillus halophilus.</title>
        <authorList>
            <person name="Saum S.H."/>
            <person name="Pfeiffer F."/>
            <person name="Palm P."/>
            <person name="Rampp M."/>
            <person name="Schuster S.C."/>
            <person name="Muller V."/>
            <person name="Oesterhelt D."/>
        </authorList>
    </citation>
    <scope>NUCLEOTIDE SEQUENCE [LARGE SCALE GENOMIC DNA]</scope>
    <source>
        <strain evidence="3">ATCC 35676 / DSM 2266 / JCM 20832 / KCTC 3685 / LMG 17431 / NBRC 102448 / NCIMB 2269</strain>
    </source>
</reference>
<evidence type="ECO:0000313" key="2">
    <source>
        <dbReference type="EMBL" id="CCG43590.1"/>
    </source>
</evidence>
<evidence type="ECO:0008006" key="4">
    <source>
        <dbReference type="Google" id="ProtNLM"/>
    </source>
</evidence>
<dbReference type="PROSITE" id="PS51257">
    <property type="entry name" value="PROKAR_LIPOPROTEIN"/>
    <property type="match status" value="1"/>
</dbReference>
<dbReference type="InterPro" id="IPR025372">
    <property type="entry name" value="DUF4362"/>
</dbReference>
<dbReference type="HOGENOM" id="CLU_1568565_0_0_9"/>